<feature type="transmembrane region" description="Helical" evidence="6">
    <location>
        <begin position="90"/>
        <end position="109"/>
    </location>
</feature>
<evidence type="ECO:0000256" key="7">
    <source>
        <dbReference type="SAM" id="MobiDB-lite"/>
    </source>
</evidence>
<dbReference type="GO" id="GO:0004888">
    <property type="term" value="F:transmembrane signaling receptor activity"/>
    <property type="evidence" value="ECO:0007669"/>
    <property type="project" value="InterPro"/>
</dbReference>
<dbReference type="Proteomes" id="UP001175271">
    <property type="component" value="Unassembled WGS sequence"/>
</dbReference>
<evidence type="ECO:0000256" key="1">
    <source>
        <dbReference type="ARBA" id="ARBA00004141"/>
    </source>
</evidence>
<evidence type="ECO:0000313" key="8">
    <source>
        <dbReference type="EMBL" id="KAK0408344.1"/>
    </source>
</evidence>
<sequence length="712" mass="81154">MMSELLGLLVSILNIAICPLFGPVYLLVLWIIFTNSEFKSNSAYTVILLAGVLDLIHMVTSFLAGLINFYPALFGGLLGEFKVGSCMRNGYLVAVPLLELILACNRLAVITRIHGSDLWKMALKVFIIMAALLPIPFLYLLTVIDENIVFSYHEKTYRYKGPAYFEKPFIFSRVLLVSTTLATYSITVFVIIAQRKLYGSKFKLSTKEFRLLLQALFQSLPLAFVILSGAFLFREIWKHGLFFVLWAITAISLPAIHLLILLGFNSMVRNQLLVFTGFKKHQPVFTAAVRKVSVATISVRSFASRYVEFLERTMKFWIHLERKLNRQFVDFSASAQYQYTSTYGQTQNTYHFNDGAGPQCWFSNSNGFNLSWTVDNNLNVIFNLRFPNYPTYASWLGVGFGNNSQNISLILVEVANNQVSIASAKMVNDNIQKAYSNSLVSATGLINGNVLQATFVKSLKEIQDTAQGSPCVQWNFYATPRMNGTSQIPLTKQICNVDQTCPYLGTQTVFGAQQDPGYQVQFGQPDYQYGQAGQSGFQGGYNYQYGQPGQPGQAGYQQLNYPQPQGGFQYSTQHPNQAYQQQQQLYNNPQNYGSQDFYVQNPNYRFLDDQLLQRYEQNQNVYQQRMRDPTYQQNGPYTTQAPLLNNDQQNQVNYQRIQQDYRNNPNPSAGKTFTNNIYGYDYRSNPNQQYTYTSNNQQQYQPPQYQRVVPVL</sequence>
<dbReference type="GO" id="GO:0007606">
    <property type="term" value="P:sensory perception of chemical stimulus"/>
    <property type="evidence" value="ECO:0007669"/>
    <property type="project" value="UniProtKB-UniRule"/>
</dbReference>
<dbReference type="EMBL" id="JAUCMV010000003">
    <property type="protein sequence ID" value="KAK0408344.1"/>
    <property type="molecule type" value="Genomic_DNA"/>
</dbReference>
<evidence type="ECO:0000256" key="4">
    <source>
        <dbReference type="ARBA" id="ARBA00022989"/>
    </source>
</evidence>
<evidence type="ECO:0000256" key="6">
    <source>
        <dbReference type="RuleBase" id="RU280813"/>
    </source>
</evidence>
<dbReference type="AlphaFoldDB" id="A0AA39HN23"/>
<feature type="transmembrane region" description="Helical" evidence="6">
    <location>
        <begin position="121"/>
        <end position="141"/>
    </location>
</feature>
<comment type="subcellular location">
    <subcellularLocation>
        <location evidence="1">Membrane</location>
        <topology evidence="1">Multi-pass membrane protein</topology>
    </subcellularLocation>
</comment>
<feature type="region of interest" description="Disordered" evidence="7">
    <location>
        <begin position="540"/>
        <end position="577"/>
    </location>
</feature>
<keyword evidence="9" id="KW-1185">Reference proteome</keyword>
<keyword evidence="5 6" id="KW-0472">Membrane</keyword>
<organism evidence="8 9">
    <name type="scientific">Steinernema hermaphroditum</name>
    <dbReference type="NCBI Taxonomy" id="289476"/>
    <lineage>
        <taxon>Eukaryota</taxon>
        <taxon>Metazoa</taxon>
        <taxon>Ecdysozoa</taxon>
        <taxon>Nematoda</taxon>
        <taxon>Chromadorea</taxon>
        <taxon>Rhabditida</taxon>
        <taxon>Tylenchina</taxon>
        <taxon>Panagrolaimomorpha</taxon>
        <taxon>Strongyloidoidea</taxon>
        <taxon>Steinernematidae</taxon>
        <taxon>Steinernema</taxon>
    </lineage>
</organism>
<reference evidence="8" key="1">
    <citation type="submission" date="2023-06" db="EMBL/GenBank/DDBJ databases">
        <title>Genomic analysis of the entomopathogenic nematode Steinernema hermaphroditum.</title>
        <authorList>
            <person name="Schwarz E.M."/>
            <person name="Heppert J.K."/>
            <person name="Baniya A."/>
            <person name="Schwartz H.T."/>
            <person name="Tan C.-H."/>
            <person name="Antoshechkin I."/>
            <person name="Sternberg P.W."/>
            <person name="Goodrich-Blair H."/>
            <person name="Dillman A.R."/>
        </authorList>
    </citation>
    <scope>NUCLEOTIDE SEQUENCE</scope>
    <source>
        <strain evidence="8">PS9179</strain>
        <tissue evidence="8">Whole animal</tissue>
    </source>
</reference>
<name>A0AA39HN23_9BILA</name>
<dbReference type="GO" id="GO:0016020">
    <property type="term" value="C:membrane"/>
    <property type="evidence" value="ECO:0007669"/>
    <property type="project" value="UniProtKB-SubCell"/>
</dbReference>
<feature type="transmembrane region" description="Helical" evidence="6">
    <location>
        <begin position="211"/>
        <end position="233"/>
    </location>
</feature>
<dbReference type="InterPro" id="IPR000609">
    <property type="entry name" value="7TM_GPCR_serpentine_rcpt_Srg"/>
</dbReference>
<keyword evidence="3 6" id="KW-0812">Transmembrane</keyword>
<feature type="transmembrane region" description="Helical" evidence="6">
    <location>
        <begin position="45"/>
        <end position="70"/>
    </location>
</feature>
<evidence type="ECO:0000256" key="2">
    <source>
        <dbReference type="ARBA" id="ARBA00005692"/>
    </source>
</evidence>
<feature type="transmembrane region" description="Helical" evidence="6">
    <location>
        <begin position="6"/>
        <end position="33"/>
    </location>
</feature>
<dbReference type="SUPFAM" id="SSF81321">
    <property type="entry name" value="Family A G protein-coupled receptor-like"/>
    <property type="match status" value="1"/>
</dbReference>
<feature type="transmembrane region" description="Helical" evidence="6">
    <location>
        <begin position="239"/>
        <end position="264"/>
    </location>
</feature>
<comment type="similarity">
    <text evidence="2 6">Belongs to the nematode receptor-like protein srg family.</text>
</comment>
<feature type="compositionally biased region" description="Polar residues" evidence="7">
    <location>
        <begin position="660"/>
        <end position="677"/>
    </location>
</feature>
<accession>A0AA39HN23</accession>
<keyword evidence="4 6" id="KW-1133">Transmembrane helix</keyword>
<gene>
    <name evidence="8" type="ORF">QR680_003897</name>
</gene>
<protein>
    <recommendedName>
        <fullName evidence="6">Serpentine receptor class gamma</fullName>
    </recommendedName>
</protein>
<evidence type="ECO:0000256" key="5">
    <source>
        <dbReference type="ARBA" id="ARBA00023136"/>
    </source>
</evidence>
<comment type="caution">
    <text evidence="8">The sequence shown here is derived from an EMBL/GenBank/DDBJ whole genome shotgun (WGS) entry which is preliminary data.</text>
</comment>
<evidence type="ECO:0000256" key="3">
    <source>
        <dbReference type="ARBA" id="ARBA00022692"/>
    </source>
</evidence>
<feature type="compositionally biased region" description="Polar residues" evidence="7">
    <location>
        <begin position="559"/>
        <end position="572"/>
    </location>
</feature>
<evidence type="ECO:0000313" key="9">
    <source>
        <dbReference type="Proteomes" id="UP001175271"/>
    </source>
</evidence>
<feature type="compositionally biased region" description="Low complexity" evidence="7">
    <location>
        <begin position="540"/>
        <end position="558"/>
    </location>
</feature>
<feature type="transmembrane region" description="Helical" evidence="6">
    <location>
        <begin position="170"/>
        <end position="191"/>
    </location>
</feature>
<feature type="region of interest" description="Disordered" evidence="7">
    <location>
        <begin position="660"/>
        <end position="688"/>
    </location>
</feature>
<dbReference type="Pfam" id="PF02118">
    <property type="entry name" value="Srg"/>
    <property type="match status" value="1"/>
</dbReference>
<proteinExistence type="inferred from homology"/>